<dbReference type="RefSeq" id="WP_266056724.1">
    <property type="nucleotide sequence ID" value="NZ_JAPFQN010000005.1"/>
</dbReference>
<evidence type="ECO:0000313" key="1">
    <source>
        <dbReference type="EMBL" id="MCX2744259.1"/>
    </source>
</evidence>
<dbReference type="Proteomes" id="UP001209885">
    <property type="component" value="Unassembled WGS sequence"/>
</dbReference>
<dbReference type="InterPro" id="IPR025345">
    <property type="entry name" value="DUF4249"/>
</dbReference>
<sequence>MRTLICFILILVIQGCLPEPLEVDNIPTLKKQPVITSVNFNETFLNLIITQNFTVESRVSGDNIHSLIQSLLVEDLEIMITTNNQQFLLTEYLEGVYFNPEIPEKEGNIYKLSFLDPYSQDSVKAEATLMEKISFSELETTLLYTEFDTLLNIEFTINDPLGKNYYMINTQKVSSDYYLLQSPYVELIEDNSDSSEHIISSSFTIPFEDFAPNDTILVSLSNIEKSYFDYLKQKDSQRLILIDELSEPINYKSNVINGLGFFTLFKPDIEIIRLE</sequence>
<reference evidence="1 2" key="1">
    <citation type="submission" date="2022-11" db="EMBL/GenBank/DDBJ databases">
        <title>The characterization of three novel Bacteroidetes species and genomic analysis of their roles in tidal elemental geochemical cycles.</title>
        <authorList>
            <person name="Ma K."/>
        </authorList>
    </citation>
    <scope>NUCLEOTIDE SEQUENCE [LARGE SCALE GENOMIC DNA]</scope>
    <source>
        <strain evidence="1 2">M17</strain>
    </source>
</reference>
<comment type="caution">
    <text evidence="1">The sequence shown here is derived from an EMBL/GenBank/DDBJ whole genome shotgun (WGS) entry which is preliminary data.</text>
</comment>
<dbReference type="Pfam" id="PF14054">
    <property type="entry name" value="DUF4249"/>
    <property type="match status" value="1"/>
</dbReference>
<protein>
    <submittedName>
        <fullName evidence="1">DUF4249 family protein</fullName>
    </submittedName>
</protein>
<dbReference type="PROSITE" id="PS51257">
    <property type="entry name" value="PROKAR_LIPOPROTEIN"/>
    <property type="match status" value="1"/>
</dbReference>
<keyword evidence="2" id="KW-1185">Reference proteome</keyword>
<proteinExistence type="predicted"/>
<dbReference type="EMBL" id="JAPFQN010000005">
    <property type="protein sequence ID" value="MCX2744259.1"/>
    <property type="molecule type" value="Genomic_DNA"/>
</dbReference>
<accession>A0ABT3RR71</accession>
<name>A0ABT3RR71_9BACT</name>
<organism evidence="1 2">
    <name type="scientific">Mangrovivirga halotolerans</name>
    <dbReference type="NCBI Taxonomy" id="2993936"/>
    <lineage>
        <taxon>Bacteria</taxon>
        <taxon>Pseudomonadati</taxon>
        <taxon>Bacteroidota</taxon>
        <taxon>Cytophagia</taxon>
        <taxon>Cytophagales</taxon>
        <taxon>Mangrovivirgaceae</taxon>
        <taxon>Mangrovivirga</taxon>
    </lineage>
</organism>
<gene>
    <name evidence="1" type="ORF">OO013_10300</name>
</gene>
<evidence type="ECO:0000313" key="2">
    <source>
        <dbReference type="Proteomes" id="UP001209885"/>
    </source>
</evidence>